<dbReference type="GeneID" id="36533314"/>
<feature type="domain" description="O-methyltransferase C-terminal" evidence="6">
    <location>
        <begin position="266"/>
        <end position="374"/>
    </location>
</feature>
<dbReference type="PIRSF" id="PIRSF005739">
    <property type="entry name" value="O-mtase"/>
    <property type="match status" value="1"/>
</dbReference>
<dbReference type="OrthoDB" id="1606438at2759"/>
<accession>A0A2I1BSP6</accession>
<dbReference type="Pfam" id="PF00891">
    <property type="entry name" value="Methyltransf_2"/>
    <property type="match status" value="1"/>
</dbReference>
<dbReference type="GO" id="GO:0046983">
    <property type="term" value="F:protein dimerization activity"/>
    <property type="evidence" value="ECO:0007669"/>
    <property type="project" value="InterPro"/>
</dbReference>
<dbReference type="Gene3D" id="3.40.50.150">
    <property type="entry name" value="Vaccinia Virus protein VP39"/>
    <property type="match status" value="1"/>
</dbReference>
<dbReference type="InterPro" id="IPR029063">
    <property type="entry name" value="SAM-dependent_MTases_sf"/>
</dbReference>
<dbReference type="PANTHER" id="PTHR43712:SF5">
    <property type="entry name" value="O-METHYLTRANSFERASE ASQN-RELATED"/>
    <property type="match status" value="1"/>
</dbReference>
<dbReference type="GO" id="GO:0008171">
    <property type="term" value="F:O-methyltransferase activity"/>
    <property type="evidence" value="ECO:0007669"/>
    <property type="project" value="InterPro"/>
</dbReference>
<dbReference type="AlphaFoldDB" id="A0A2I1BSP6"/>
<evidence type="ECO:0000256" key="1">
    <source>
        <dbReference type="ARBA" id="ARBA00022603"/>
    </source>
</evidence>
<dbReference type="Gene3D" id="1.10.10.10">
    <property type="entry name" value="Winged helix-like DNA-binding domain superfamily/Winged helix DNA-binding domain"/>
    <property type="match status" value="1"/>
</dbReference>
<dbReference type="RefSeq" id="XP_024677022.1">
    <property type="nucleotide sequence ID" value="XM_024825989.1"/>
</dbReference>
<dbReference type="InterPro" id="IPR016461">
    <property type="entry name" value="COMT-like"/>
</dbReference>
<dbReference type="PROSITE" id="PS51683">
    <property type="entry name" value="SAM_OMT_II"/>
    <property type="match status" value="1"/>
</dbReference>
<dbReference type="Proteomes" id="UP000234474">
    <property type="component" value="Unassembled WGS sequence"/>
</dbReference>
<feature type="active site" description="Proton acceptor" evidence="5">
    <location>
        <position position="297"/>
    </location>
</feature>
<dbReference type="GO" id="GO:0044550">
    <property type="term" value="P:secondary metabolite biosynthetic process"/>
    <property type="evidence" value="ECO:0007669"/>
    <property type="project" value="UniProtKB-ARBA"/>
</dbReference>
<keyword evidence="2 8" id="KW-0808">Transferase</keyword>
<name>A0A2I1BSP6_ASPN1</name>
<comment type="similarity">
    <text evidence="4">Belongs to the class I-like SAM-binding methyltransferase superfamily. Cation-independent O-methyltransferase family.</text>
</comment>
<dbReference type="InterPro" id="IPR036388">
    <property type="entry name" value="WH-like_DNA-bd_sf"/>
</dbReference>
<dbReference type="EMBL" id="MSZS01000015">
    <property type="protein sequence ID" value="PKX88427.1"/>
    <property type="molecule type" value="Genomic_DNA"/>
</dbReference>
<reference evidence="9" key="1">
    <citation type="journal article" date="2018" name="Proc. Natl. Acad. Sci. U.S.A.">
        <title>Linking secondary metabolites to gene clusters through genome sequencing of six diverse Aspergillus species.</title>
        <authorList>
            <person name="Kaerboelling I."/>
            <person name="Vesth T.C."/>
            <person name="Frisvad J.C."/>
            <person name="Nybo J.L."/>
            <person name="Theobald S."/>
            <person name="Kuo A."/>
            <person name="Bowyer P."/>
            <person name="Matsuda Y."/>
            <person name="Mondo S."/>
            <person name="Lyhne E.K."/>
            <person name="Kogle M.E."/>
            <person name="Clum A."/>
            <person name="Lipzen A."/>
            <person name="Salamov A."/>
            <person name="Ngan C.Y."/>
            <person name="Daum C."/>
            <person name="Chiniquy J."/>
            <person name="Barry K."/>
            <person name="LaButti K."/>
            <person name="Haridas S."/>
            <person name="Simmons B.A."/>
            <person name="Magnuson J.K."/>
            <person name="Mortensen U.H."/>
            <person name="Larsen T.O."/>
            <person name="Grigoriev I.V."/>
            <person name="Baker S.E."/>
            <person name="Andersen M.R."/>
        </authorList>
    </citation>
    <scope>NUCLEOTIDE SEQUENCE [LARGE SCALE GENOMIC DNA]</scope>
    <source>
        <strain evidence="9">IBT 16806</strain>
    </source>
</reference>
<evidence type="ECO:0000313" key="9">
    <source>
        <dbReference type="Proteomes" id="UP000234474"/>
    </source>
</evidence>
<evidence type="ECO:0000256" key="2">
    <source>
        <dbReference type="ARBA" id="ARBA00022679"/>
    </source>
</evidence>
<dbReference type="SUPFAM" id="SSF46785">
    <property type="entry name" value="Winged helix' DNA-binding domain"/>
    <property type="match status" value="1"/>
</dbReference>
<sequence>MSVTKSQILEQVRQIQTIAQSMVETWDDSKTTESSAEWSTSVVQLQQAAEELISLTASPRSVVRALQLAHYDLVAYQVALEFDLFTAIPADGELSLAEVAEKAGIDEDRVARVLRLLALHGMFQETQEDTIAHTPLSRFIAENESIRAALGIQMDEMYQAASSTADAIRKNPRTQEVNTSPFATRFGISIYDFYTKYKSKADRFGRGMMGASSLEDEGLVSLRDCYNWAAFAGGKIVDVGGGMGHVSIFLANDILVPPGIDTEDNKLAGNVEFQQHDFFQPQPVTDARAYLLKHALHNHSDEDCVKVLAALVPALEAAGPKAALLINEGVLPDYGQAMSRDQHLTLRRGDMCMMVTLSAKERTRKQFQNLLRAADPRFKIHNVYGNAVTRLIEVYLSGSE</sequence>
<dbReference type="Pfam" id="PF08100">
    <property type="entry name" value="Dimerisation"/>
    <property type="match status" value="1"/>
</dbReference>
<keyword evidence="3" id="KW-0949">S-adenosyl-L-methionine</keyword>
<evidence type="ECO:0000259" key="7">
    <source>
        <dbReference type="Pfam" id="PF08100"/>
    </source>
</evidence>
<evidence type="ECO:0000256" key="5">
    <source>
        <dbReference type="PIRSR" id="PIRSR005739-1"/>
    </source>
</evidence>
<protein>
    <submittedName>
        <fullName evidence="8">S-adenosyl-L-methionine-dependent methyltransferase</fullName>
    </submittedName>
</protein>
<organism evidence="8 9">
    <name type="scientific">Aspergillus novofumigatus (strain IBT 16806)</name>
    <dbReference type="NCBI Taxonomy" id="1392255"/>
    <lineage>
        <taxon>Eukaryota</taxon>
        <taxon>Fungi</taxon>
        <taxon>Dikarya</taxon>
        <taxon>Ascomycota</taxon>
        <taxon>Pezizomycotina</taxon>
        <taxon>Eurotiomycetes</taxon>
        <taxon>Eurotiomycetidae</taxon>
        <taxon>Eurotiales</taxon>
        <taxon>Aspergillaceae</taxon>
        <taxon>Aspergillus</taxon>
        <taxon>Aspergillus subgen. Fumigati</taxon>
    </lineage>
</organism>
<keyword evidence="1 8" id="KW-0489">Methyltransferase</keyword>
<keyword evidence="9" id="KW-1185">Reference proteome</keyword>
<dbReference type="OMA" id="PLQWIRT"/>
<dbReference type="SUPFAM" id="SSF53335">
    <property type="entry name" value="S-adenosyl-L-methionine-dependent methyltransferases"/>
    <property type="match status" value="1"/>
</dbReference>
<gene>
    <name evidence="8" type="ORF">P174DRAFT_436185</name>
</gene>
<comment type="caution">
    <text evidence="8">The sequence shown here is derived from an EMBL/GenBank/DDBJ whole genome shotgun (WGS) entry which is preliminary data.</text>
</comment>
<dbReference type="PANTHER" id="PTHR43712">
    <property type="entry name" value="PUTATIVE (AFU_ORTHOLOGUE AFUA_4G14580)-RELATED"/>
    <property type="match status" value="1"/>
</dbReference>
<evidence type="ECO:0000259" key="6">
    <source>
        <dbReference type="Pfam" id="PF00891"/>
    </source>
</evidence>
<dbReference type="InterPro" id="IPR001077">
    <property type="entry name" value="COMT_C"/>
</dbReference>
<dbReference type="InterPro" id="IPR012967">
    <property type="entry name" value="COMT_dimerisation"/>
</dbReference>
<evidence type="ECO:0000313" key="8">
    <source>
        <dbReference type="EMBL" id="PKX88427.1"/>
    </source>
</evidence>
<evidence type="ECO:0000256" key="4">
    <source>
        <dbReference type="ARBA" id="ARBA00038277"/>
    </source>
</evidence>
<dbReference type="GO" id="GO:0032259">
    <property type="term" value="P:methylation"/>
    <property type="evidence" value="ECO:0007669"/>
    <property type="project" value="UniProtKB-KW"/>
</dbReference>
<dbReference type="VEuPathDB" id="FungiDB:P174DRAFT_436185"/>
<proteinExistence type="inferred from homology"/>
<evidence type="ECO:0000256" key="3">
    <source>
        <dbReference type="ARBA" id="ARBA00022691"/>
    </source>
</evidence>
<feature type="domain" description="O-methyltransferase dimerisation" evidence="7">
    <location>
        <begin position="75"/>
        <end position="140"/>
    </location>
</feature>
<dbReference type="InterPro" id="IPR036390">
    <property type="entry name" value="WH_DNA-bd_sf"/>
</dbReference>